<dbReference type="AlphaFoldDB" id="F2N9T0"/>
<sequence length="110" mass="11571">MARYDYRCAACGTTFEVEHRMSAHPNISCPACGGTADKQFSAAGIVFEGSGFYNTDQRRADAPKPAARECAQTPACSASKSKSSGEGAHPTECATCPNHEKVPARSAKKA</sequence>
<reference evidence="4" key="1">
    <citation type="journal article" date="2013" name="Stand. Genomic Sci.">
        <title>Complete genome sequence of Coriobacterium glomerans type strain (PW2(T)) from the midgut of Pyrrhocoris apterus L. (red soldier bug).</title>
        <authorList>
            <person name="Stackebrandt E."/>
            <person name="Zeytun A."/>
            <person name="Lapidus A."/>
            <person name="Nolan M."/>
            <person name="Lucas S."/>
            <person name="Hammon N."/>
            <person name="Deshpande S."/>
            <person name="Cheng J.F."/>
            <person name="Tapia R."/>
            <person name="Goodwin L.A."/>
            <person name="Pitluck S."/>
            <person name="Liolios K."/>
            <person name="Pagani I."/>
            <person name="Ivanova N."/>
            <person name="Mavromatis K."/>
            <person name="Mikhailova N."/>
            <person name="Huntemann M."/>
            <person name="Pati A."/>
            <person name="Chen A."/>
            <person name="Palaniappan K."/>
            <person name="Chang Y.J."/>
            <person name="Land M."/>
            <person name="Hauser L."/>
            <person name="Rohde M."/>
            <person name="Pukall R."/>
            <person name="Goker M."/>
            <person name="Detter J.C."/>
            <person name="Woyke T."/>
            <person name="Bristow J."/>
            <person name="Eisen J.A."/>
            <person name="Markowitz V."/>
            <person name="Hugenholtz P."/>
            <person name="Kyrpides N.C."/>
            <person name="Klenk H.P."/>
        </authorList>
    </citation>
    <scope>NUCLEOTIDE SEQUENCE</scope>
    <source>
        <strain evidence="4">ATCC 49209 / DSM 20642 / JCM 10262 / PW2</strain>
    </source>
</reference>
<dbReference type="RefSeq" id="WP_013708926.1">
    <property type="nucleotide sequence ID" value="NC_015389.1"/>
</dbReference>
<organism evidence="3 4">
    <name type="scientific">Coriobacterium glomerans (strain ATCC 49209 / DSM 20642 / JCM 10262 / PW2)</name>
    <dbReference type="NCBI Taxonomy" id="700015"/>
    <lineage>
        <taxon>Bacteria</taxon>
        <taxon>Bacillati</taxon>
        <taxon>Actinomycetota</taxon>
        <taxon>Coriobacteriia</taxon>
        <taxon>Coriobacteriales</taxon>
        <taxon>Coriobacteriaceae</taxon>
        <taxon>Coriobacterium</taxon>
    </lineage>
</organism>
<dbReference type="NCBIfam" id="TIGR02605">
    <property type="entry name" value="CxxC_CxxC_SSSS"/>
    <property type="match status" value="1"/>
</dbReference>
<dbReference type="Pfam" id="PF09723">
    <property type="entry name" value="Zn_ribbon_8"/>
    <property type="match status" value="1"/>
</dbReference>
<proteinExistence type="predicted"/>
<evidence type="ECO:0000259" key="2">
    <source>
        <dbReference type="SMART" id="SM00834"/>
    </source>
</evidence>
<gene>
    <name evidence="3" type="ordered locus">Corgl_1075</name>
</gene>
<keyword evidence="4" id="KW-1185">Reference proteome</keyword>
<accession>F2N9T0</accession>
<feature type="domain" description="Putative regulatory protein FmdB zinc ribbon" evidence="2">
    <location>
        <begin position="1"/>
        <end position="41"/>
    </location>
</feature>
<dbReference type="Proteomes" id="UP000006851">
    <property type="component" value="Chromosome"/>
</dbReference>
<dbReference type="EMBL" id="CP002628">
    <property type="protein sequence ID" value="AEB07183.1"/>
    <property type="molecule type" value="Genomic_DNA"/>
</dbReference>
<dbReference type="PANTHER" id="PTHR34404">
    <property type="entry name" value="REGULATORY PROTEIN, FMDB FAMILY"/>
    <property type="match status" value="1"/>
</dbReference>
<evidence type="ECO:0000313" key="3">
    <source>
        <dbReference type="EMBL" id="AEB07183.1"/>
    </source>
</evidence>
<dbReference type="Gene3D" id="2.20.28.30">
    <property type="entry name" value="RNA polymerase ii, chain L"/>
    <property type="match status" value="1"/>
</dbReference>
<dbReference type="eggNOG" id="COG2331">
    <property type="taxonomic scope" value="Bacteria"/>
</dbReference>
<dbReference type="PANTHER" id="PTHR34404:SF2">
    <property type="entry name" value="CONSERVED SERINE RICH PROTEIN"/>
    <property type="match status" value="1"/>
</dbReference>
<feature type="region of interest" description="Disordered" evidence="1">
    <location>
        <begin position="73"/>
        <end position="110"/>
    </location>
</feature>
<feature type="compositionally biased region" description="Low complexity" evidence="1">
    <location>
        <begin position="77"/>
        <end position="88"/>
    </location>
</feature>
<protein>
    <submittedName>
        <fullName evidence="3">Regulatory protein, FmdB family</fullName>
    </submittedName>
</protein>
<evidence type="ECO:0000313" key="4">
    <source>
        <dbReference type="Proteomes" id="UP000006851"/>
    </source>
</evidence>
<dbReference type="HOGENOM" id="CLU_136025_1_1_11"/>
<dbReference type="KEGG" id="cgo:Corgl_1075"/>
<evidence type="ECO:0000256" key="1">
    <source>
        <dbReference type="SAM" id="MobiDB-lite"/>
    </source>
</evidence>
<dbReference type="OrthoDB" id="9813321at2"/>
<dbReference type="InterPro" id="IPR013429">
    <property type="entry name" value="Regulatory_FmdB_Zinc_ribbon"/>
</dbReference>
<dbReference type="SMART" id="SM00834">
    <property type="entry name" value="CxxC_CXXC_SSSS"/>
    <property type="match status" value="1"/>
</dbReference>
<name>F2N9T0_CORGP</name>